<dbReference type="InterPro" id="IPR051687">
    <property type="entry name" value="Peroxisomal_Beta-Oxidation"/>
</dbReference>
<keyword evidence="2" id="KW-0560">Oxidoreductase</keyword>
<evidence type="ECO:0000313" key="6">
    <source>
        <dbReference type="Proteomes" id="UP000183407"/>
    </source>
</evidence>
<proteinExistence type="inferred from homology"/>
<evidence type="ECO:0000313" key="5">
    <source>
        <dbReference type="EMBL" id="SEB38117.1"/>
    </source>
</evidence>
<dbReference type="Pfam" id="PF00106">
    <property type="entry name" value="adh_short"/>
    <property type="match status" value="1"/>
</dbReference>
<dbReference type="PRINTS" id="PR00081">
    <property type="entry name" value="GDHRDH"/>
</dbReference>
<dbReference type="AlphaFoldDB" id="A0A1H4IVU9"/>
<dbReference type="OrthoDB" id="9808187at2"/>
<dbReference type="InterPro" id="IPR036291">
    <property type="entry name" value="NAD(P)-bd_dom_sf"/>
</dbReference>
<organism evidence="5 6">
    <name type="scientific">Rhodococcus jostii</name>
    <dbReference type="NCBI Taxonomy" id="132919"/>
    <lineage>
        <taxon>Bacteria</taxon>
        <taxon>Bacillati</taxon>
        <taxon>Actinomycetota</taxon>
        <taxon>Actinomycetes</taxon>
        <taxon>Mycobacteriales</taxon>
        <taxon>Nocardiaceae</taxon>
        <taxon>Rhodococcus</taxon>
    </lineage>
</organism>
<dbReference type="InterPro" id="IPR020904">
    <property type="entry name" value="Sc_DH/Rdtase_CS"/>
</dbReference>
<dbReference type="PANTHER" id="PTHR45024">
    <property type="entry name" value="DEHYDROGENASES, SHORT CHAIN"/>
    <property type="match status" value="1"/>
</dbReference>
<dbReference type="RefSeq" id="WP_073358046.1">
    <property type="nucleotide sequence ID" value="NZ_FNTL01000002.1"/>
</dbReference>
<dbReference type="FunFam" id="3.40.50.720:FF:000173">
    <property type="entry name" value="3-oxoacyl-[acyl-carrier protein] reductase"/>
    <property type="match status" value="1"/>
</dbReference>
<dbReference type="PRINTS" id="PR00080">
    <property type="entry name" value="SDRFAMILY"/>
</dbReference>
<comment type="similarity">
    <text evidence="1 3">Belongs to the short-chain dehydrogenases/reductases (SDR) family.</text>
</comment>
<feature type="domain" description="Ketoreductase" evidence="4">
    <location>
        <begin position="4"/>
        <end position="200"/>
    </location>
</feature>
<name>A0A1H4IVU9_RHOJO</name>
<evidence type="ECO:0000256" key="2">
    <source>
        <dbReference type="ARBA" id="ARBA00023002"/>
    </source>
</evidence>
<sequence>MTSRVAVVTGAGRGIGRAVALSLAGAGWSVVVNDLGAGPQGDGADDGPAETVAKEIRDAGGQALASTADISNWDASREMIRSAVDEFGQLDGVVNCAGILRDGIFHKMPESDWDSVLKVHLKGSFSVSRAAAEVFREQSFGAFVHMTSTAGLIGNLAQANYSAAKLGIVGLSRSIALDMARYNVRSNTIAPFAWSRLIGTLPDETPAEKARLARMKAMKPEQVAPLVNYLLGEEAENISGQIFVVRGNEIMLMSQPRPLKTMTRTDGWSAETLASHFGPAIATSLVPLETSPQIFSYDPA</sequence>
<dbReference type="SMART" id="SM00822">
    <property type="entry name" value="PKS_KR"/>
    <property type="match status" value="1"/>
</dbReference>
<gene>
    <name evidence="5" type="ORF">SAMN04490220_0572</name>
</gene>
<dbReference type="Gene3D" id="3.40.50.720">
    <property type="entry name" value="NAD(P)-binding Rossmann-like Domain"/>
    <property type="match status" value="1"/>
</dbReference>
<dbReference type="EMBL" id="FNTL01000002">
    <property type="protein sequence ID" value="SEB38117.1"/>
    <property type="molecule type" value="Genomic_DNA"/>
</dbReference>
<dbReference type="InterPro" id="IPR002347">
    <property type="entry name" value="SDR_fam"/>
</dbReference>
<dbReference type="GO" id="GO:0016491">
    <property type="term" value="F:oxidoreductase activity"/>
    <property type="evidence" value="ECO:0007669"/>
    <property type="project" value="UniProtKB-KW"/>
</dbReference>
<dbReference type="PANTHER" id="PTHR45024:SF3">
    <property type="entry name" value="BLL2957 PROTEIN"/>
    <property type="match status" value="1"/>
</dbReference>
<dbReference type="Proteomes" id="UP000183407">
    <property type="component" value="Unassembled WGS sequence"/>
</dbReference>
<dbReference type="SUPFAM" id="SSF51735">
    <property type="entry name" value="NAD(P)-binding Rossmann-fold domains"/>
    <property type="match status" value="1"/>
</dbReference>
<dbReference type="PROSITE" id="PS00061">
    <property type="entry name" value="ADH_SHORT"/>
    <property type="match status" value="1"/>
</dbReference>
<dbReference type="InterPro" id="IPR057326">
    <property type="entry name" value="KR_dom"/>
</dbReference>
<reference evidence="6" key="1">
    <citation type="submission" date="2016-10" db="EMBL/GenBank/DDBJ databases">
        <authorList>
            <person name="Varghese N."/>
        </authorList>
    </citation>
    <scope>NUCLEOTIDE SEQUENCE [LARGE SCALE GENOMIC DNA]</scope>
    <source>
        <strain evidence="6">DSM 44719</strain>
    </source>
</reference>
<accession>A0A1H4IVU9</accession>
<evidence type="ECO:0000259" key="4">
    <source>
        <dbReference type="SMART" id="SM00822"/>
    </source>
</evidence>
<evidence type="ECO:0000256" key="1">
    <source>
        <dbReference type="ARBA" id="ARBA00006484"/>
    </source>
</evidence>
<evidence type="ECO:0000256" key="3">
    <source>
        <dbReference type="RuleBase" id="RU000363"/>
    </source>
</evidence>
<protein>
    <recommendedName>
        <fullName evidence="4">Ketoreductase domain-containing protein</fullName>
    </recommendedName>
</protein>